<proteinExistence type="predicted"/>
<evidence type="ECO:0000313" key="1">
    <source>
        <dbReference type="EMBL" id="MDM5441681.1"/>
    </source>
</evidence>
<dbReference type="RefSeq" id="WP_289361110.1">
    <property type="nucleotide sequence ID" value="NZ_JAUCFG010000003.1"/>
</dbReference>
<dbReference type="EMBL" id="JAUCFG010000003">
    <property type="protein sequence ID" value="MDM5441681.1"/>
    <property type="molecule type" value="Genomic_DNA"/>
</dbReference>
<gene>
    <name evidence="1" type="ORF">QUG02_26985</name>
</gene>
<dbReference type="Proteomes" id="UP001224139">
    <property type="component" value="Unassembled WGS sequence"/>
</dbReference>
<protein>
    <submittedName>
        <fullName evidence="1">Uncharacterized protein</fullName>
    </submittedName>
</protein>
<accession>A0ABT7RFF8</accession>
<keyword evidence="2" id="KW-1185">Reference proteome</keyword>
<organism evidence="1 2">
    <name type="scientific">Bacillus hominis</name>
    <dbReference type="NCBI Taxonomy" id="2817478"/>
    <lineage>
        <taxon>Bacteria</taxon>
        <taxon>Bacillati</taxon>
        <taxon>Bacillota</taxon>
        <taxon>Bacilli</taxon>
        <taxon>Bacillales</taxon>
        <taxon>Bacillaceae</taxon>
        <taxon>Bacillus</taxon>
        <taxon>Bacillus cereus group</taxon>
    </lineage>
</organism>
<reference evidence="1 2" key="1">
    <citation type="submission" date="2023-06" db="EMBL/GenBank/DDBJ databases">
        <title>Comparative genomics of Bacillaceae isolates and their secondary metabolite potential.</title>
        <authorList>
            <person name="Song L."/>
            <person name="Nielsen L.J."/>
            <person name="Mohite O."/>
            <person name="Xu X."/>
            <person name="Weber T."/>
            <person name="Kovacs A.T."/>
        </authorList>
    </citation>
    <scope>NUCLEOTIDE SEQUENCE [LARGE SCALE GENOMIC DNA]</scope>
    <source>
        <strain evidence="1 2">DX2.1</strain>
    </source>
</reference>
<sequence length="123" mass="14031">MFREDAAFNRTEPWQQVSPFHLPTCIQTSRNQALIKFPYVGVLVPLAFEFKSPIMISGIFNAGYDDFIVSSDVDQEFYKNIKDKKCYSISYDVISFDDIVSVNEMLKVKDIDSKNISSEVAAL</sequence>
<name>A0ABT7RFF8_9BACI</name>
<comment type="caution">
    <text evidence="1">The sequence shown here is derived from an EMBL/GenBank/DDBJ whole genome shotgun (WGS) entry which is preliminary data.</text>
</comment>
<evidence type="ECO:0000313" key="2">
    <source>
        <dbReference type="Proteomes" id="UP001224139"/>
    </source>
</evidence>